<evidence type="ECO:0000256" key="1">
    <source>
        <dbReference type="SAM" id="Phobius"/>
    </source>
</evidence>
<dbReference type="Proteomes" id="UP000293300">
    <property type="component" value="Unassembled WGS sequence"/>
</dbReference>
<reference evidence="2 3" key="1">
    <citation type="submission" date="2019-02" db="EMBL/GenBank/DDBJ databases">
        <title>Flavobacterium sp. RD-2-33 isolated from forest soil.</title>
        <authorList>
            <person name="Chaudhary D.K."/>
        </authorList>
    </citation>
    <scope>NUCLEOTIDE SEQUENCE [LARGE SCALE GENOMIC DNA]</scope>
    <source>
        <strain evidence="2 3">RD-2-33</strain>
    </source>
</reference>
<evidence type="ECO:0000313" key="3">
    <source>
        <dbReference type="Proteomes" id="UP000293300"/>
    </source>
</evidence>
<keyword evidence="3" id="KW-1185">Reference proteome</keyword>
<protein>
    <submittedName>
        <fullName evidence="2">DUF983 domain-containing protein</fullName>
    </submittedName>
</protein>
<dbReference type="AlphaFoldDB" id="A0A4Q9Z026"/>
<comment type="caution">
    <text evidence="2">The sequence shown here is derived from an EMBL/GenBank/DDBJ whole genome shotgun (WGS) entry which is preliminary data.</text>
</comment>
<dbReference type="EMBL" id="SJPE01000006">
    <property type="protein sequence ID" value="TBX69616.1"/>
    <property type="molecule type" value="Genomic_DNA"/>
</dbReference>
<dbReference type="OrthoDB" id="9790326at2"/>
<name>A0A4Q9Z026_9FLAO</name>
<accession>A0A4Q9Z026</accession>
<organism evidence="2 3">
    <name type="scientific">Flavobacterium silvisoli</name>
    <dbReference type="NCBI Taxonomy" id="2529433"/>
    <lineage>
        <taxon>Bacteria</taxon>
        <taxon>Pseudomonadati</taxon>
        <taxon>Bacteroidota</taxon>
        <taxon>Flavobacteriia</taxon>
        <taxon>Flavobacteriales</taxon>
        <taxon>Flavobacteriaceae</taxon>
        <taxon>Flavobacterium</taxon>
    </lineage>
</organism>
<feature type="transmembrane region" description="Helical" evidence="1">
    <location>
        <begin position="58"/>
        <end position="77"/>
    </location>
</feature>
<evidence type="ECO:0000313" key="2">
    <source>
        <dbReference type="EMBL" id="TBX69616.1"/>
    </source>
</evidence>
<gene>
    <name evidence="2" type="ORF">EZL74_06985</name>
</gene>
<sequence>MIAYLKNILSQKCPRCHQGELFTHKWYKLKNSNKMKPNCTVCGQRTELEPGFYHGTGYVSYALTVGYSIITFVVWLLTTDIGIGDKRIFWWLILNVVSLILLQPWVMRTSRVLWLSWFFHDDDALHPDTKKGTTDI</sequence>
<keyword evidence="1" id="KW-0472">Membrane</keyword>
<proteinExistence type="predicted"/>
<keyword evidence="1" id="KW-1133">Transmembrane helix</keyword>
<feature type="transmembrane region" description="Helical" evidence="1">
    <location>
        <begin position="89"/>
        <end position="107"/>
    </location>
</feature>
<keyword evidence="1" id="KW-0812">Transmembrane</keyword>